<feature type="modified residue" description="4-aspartylphosphate" evidence="3">
    <location>
        <position position="63"/>
    </location>
</feature>
<dbReference type="Pfam" id="PF00196">
    <property type="entry name" value="GerE"/>
    <property type="match status" value="1"/>
</dbReference>
<evidence type="ECO:0000256" key="2">
    <source>
        <dbReference type="ARBA" id="ARBA00023125"/>
    </source>
</evidence>
<dbReference type="SMART" id="SM00421">
    <property type="entry name" value="HTH_LUXR"/>
    <property type="match status" value="1"/>
</dbReference>
<dbReference type="CDD" id="cd17535">
    <property type="entry name" value="REC_NarL-like"/>
    <property type="match status" value="1"/>
</dbReference>
<evidence type="ECO:0000256" key="1">
    <source>
        <dbReference type="ARBA" id="ARBA00022553"/>
    </source>
</evidence>
<evidence type="ECO:0000259" key="4">
    <source>
        <dbReference type="PROSITE" id="PS50043"/>
    </source>
</evidence>
<dbReference type="PROSITE" id="PS50043">
    <property type="entry name" value="HTH_LUXR_2"/>
    <property type="match status" value="1"/>
</dbReference>
<evidence type="ECO:0000259" key="5">
    <source>
        <dbReference type="PROSITE" id="PS50110"/>
    </source>
</evidence>
<dbReference type="CDD" id="cd06170">
    <property type="entry name" value="LuxR_C_like"/>
    <property type="match status" value="1"/>
</dbReference>
<evidence type="ECO:0000313" key="7">
    <source>
        <dbReference type="Proteomes" id="UP000484255"/>
    </source>
</evidence>
<keyword evidence="1 3" id="KW-0597">Phosphoprotein</keyword>
<dbReference type="Gene3D" id="3.40.50.2300">
    <property type="match status" value="1"/>
</dbReference>
<dbReference type="Proteomes" id="UP000484255">
    <property type="component" value="Unassembled WGS sequence"/>
</dbReference>
<gene>
    <name evidence="6" type="ORF">G3A44_06270</name>
</gene>
<sequence length="217" mass="23858">MQTTRVLLVDDHAVVRTGYRRLLELEPDLKVVGEHADADDAYRGLQAAAQGQEGPGVDVMVLDLSMPGRSGLDLLRRVQARWEGLKVLVFSMHDSPAMVDQALKAGADGFVGKSSEPEELIHAVREVAQGRRYLASGLSEQLAADQSAQAPHRQLSSREFDVLRYLLQGLTVEEVSQRMSLSLKTVANYQTAIRQKLGVSTAVELLRYAREHGLEVA</sequence>
<dbReference type="InterPro" id="IPR058245">
    <property type="entry name" value="NreC/VraR/RcsB-like_REC"/>
</dbReference>
<dbReference type="SMART" id="SM00448">
    <property type="entry name" value="REC"/>
    <property type="match status" value="1"/>
</dbReference>
<evidence type="ECO:0000256" key="3">
    <source>
        <dbReference type="PROSITE-ProRule" id="PRU00169"/>
    </source>
</evidence>
<dbReference type="SUPFAM" id="SSF46894">
    <property type="entry name" value="C-terminal effector domain of the bipartite response regulators"/>
    <property type="match status" value="1"/>
</dbReference>
<dbReference type="Pfam" id="PF00072">
    <property type="entry name" value="Response_reg"/>
    <property type="match status" value="1"/>
</dbReference>
<name>A0A7C9PFQ9_9BURK</name>
<dbReference type="EMBL" id="JAAGOH010000005">
    <property type="protein sequence ID" value="NDY90797.1"/>
    <property type="molecule type" value="Genomic_DNA"/>
</dbReference>
<dbReference type="GO" id="GO:0003677">
    <property type="term" value="F:DNA binding"/>
    <property type="evidence" value="ECO:0007669"/>
    <property type="project" value="UniProtKB-KW"/>
</dbReference>
<keyword evidence="7" id="KW-1185">Reference proteome</keyword>
<feature type="domain" description="HTH luxR-type" evidence="4">
    <location>
        <begin position="148"/>
        <end position="213"/>
    </location>
</feature>
<dbReference type="SUPFAM" id="SSF52172">
    <property type="entry name" value="CheY-like"/>
    <property type="match status" value="1"/>
</dbReference>
<dbReference type="PANTHER" id="PTHR43214">
    <property type="entry name" value="TWO-COMPONENT RESPONSE REGULATOR"/>
    <property type="match status" value="1"/>
</dbReference>
<dbReference type="PRINTS" id="PR00038">
    <property type="entry name" value="HTHLUXR"/>
</dbReference>
<feature type="domain" description="Response regulatory" evidence="5">
    <location>
        <begin position="5"/>
        <end position="128"/>
    </location>
</feature>
<dbReference type="InterPro" id="IPR000792">
    <property type="entry name" value="Tscrpt_reg_LuxR_C"/>
</dbReference>
<dbReference type="InterPro" id="IPR039420">
    <property type="entry name" value="WalR-like"/>
</dbReference>
<organism evidence="6 7">
    <name type="scientific">Ideonella livida</name>
    <dbReference type="NCBI Taxonomy" id="2707176"/>
    <lineage>
        <taxon>Bacteria</taxon>
        <taxon>Pseudomonadati</taxon>
        <taxon>Pseudomonadota</taxon>
        <taxon>Betaproteobacteria</taxon>
        <taxon>Burkholderiales</taxon>
        <taxon>Sphaerotilaceae</taxon>
        <taxon>Ideonella</taxon>
    </lineage>
</organism>
<dbReference type="AlphaFoldDB" id="A0A7C9PFQ9"/>
<dbReference type="InterPro" id="IPR011006">
    <property type="entry name" value="CheY-like_superfamily"/>
</dbReference>
<comment type="caution">
    <text evidence="6">The sequence shown here is derived from an EMBL/GenBank/DDBJ whole genome shotgun (WGS) entry which is preliminary data.</text>
</comment>
<dbReference type="GO" id="GO:0000160">
    <property type="term" value="P:phosphorelay signal transduction system"/>
    <property type="evidence" value="ECO:0007669"/>
    <property type="project" value="InterPro"/>
</dbReference>
<keyword evidence="2" id="KW-0238">DNA-binding</keyword>
<dbReference type="PROSITE" id="PS50110">
    <property type="entry name" value="RESPONSE_REGULATORY"/>
    <property type="match status" value="1"/>
</dbReference>
<evidence type="ECO:0000313" key="6">
    <source>
        <dbReference type="EMBL" id="NDY90797.1"/>
    </source>
</evidence>
<dbReference type="InterPro" id="IPR016032">
    <property type="entry name" value="Sig_transdc_resp-reg_C-effctor"/>
</dbReference>
<accession>A0A7C9PFQ9</accession>
<dbReference type="PROSITE" id="PS00622">
    <property type="entry name" value="HTH_LUXR_1"/>
    <property type="match status" value="1"/>
</dbReference>
<dbReference type="RefSeq" id="WP_163456645.1">
    <property type="nucleotide sequence ID" value="NZ_JAAGOH010000005.1"/>
</dbReference>
<reference evidence="6 7" key="1">
    <citation type="submission" date="2020-02" db="EMBL/GenBank/DDBJ databases">
        <title>Ideonella bacterium strain TBM-1.</title>
        <authorList>
            <person name="Chen W.-M."/>
        </authorList>
    </citation>
    <scope>NUCLEOTIDE SEQUENCE [LARGE SCALE GENOMIC DNA]</scope>
    <source>
        <strain evidence="6 7">TBM-1</strain>
    </source>
</reference>
<proteinExistence type="predicted"/>
<dbReference type="InterPro" id="IPR001789">
    <property type="entry name" value="Sig_transdc_resp-reg_receiver"/>
</dbReference>
<dbReference type="PANTHER" id="PTHR43214:SF43">
    <property type="entry name" value="TWO-COMPONENT RESPONSE REGULATOR"/>
    <property type="match status" value="1"/>
</dbReference>
<dbReference type="GO" id="GO:0006355">
    <property type="term" value="P:regulation of DNA-templated transcription"/>
    <property type="evidence" value="ECO:0007669"/>
    <property type="project" value="InterPro"/>
</dbReference>
<protein>
    <submittedName>
        <fullName evidence="6">Response regulator transcription factor</fullName>
    </submittedName>
</protein>